<evidence type="ECO:0000313" key="2">
    <source>
        <dbReference type="EMBL" id="GGK95498.1"/>
    </source>
</evidence>
<evidence type="ECO:0000313" key="3">
    <source>
        <dbReference type="Proteomes" id="UP000604341"/>
    </source>
</evidence>
<name>A0ABQ2FIV0_9DEIO</name>
<organism evidence="2 3">
    <name type="scientific">Deinococcus radiotolerans</name>
    <dbReference type="NCBI Taxonomy" id="1309407"/>
    <lineage>
        <taxon>Bacteria</taxon>
        <taxon>Thermotogati</taxon>
        <taxon>Deinococcota</taxon>
        <taxon>Deinococci</taxon>
        <taxon>Deinococcales</taxon>
        <taxon>Deinococcaceae</taxon>
        <taxon>Deinococcus</taxon>
    </lineage>
</organism>
<proteinExistence type="predicted"/>
<keyword evidence="3" id="KW-1185">Reference proteome</keyword>
<feature type="region of interest" description="Disordered" evidence="1">
    <location>
        <begin position="1"/>
        <end position="38"/>
    </location>
</feature>
<comment type="caution">
    <text evidence="2">The sequence shown here is derived from an EMBL/GenBank/DDBJ whole genome shotgun (WGS) entry which is preliminary data.</text>
</comment>
<sequence length="77" mass="8310">MPQATHSSQVAEIAGLEVRQDPHLPRPSSGHQTGKPCHTCAPRVIRIRVQVDVTPSTTFQMGETISARQSLNVQAAP</sequence>
<reference evidence="3" key="1">
    <citation type="journal article" date="2019" name="Int. J. Syst. Evol. Microbiol.">
        <title>The Global Catalogue of Microorganisms (GCM) 10K type strain sequencing project: providing services to taxonomists for standard genome sequencing and annotation.</title>
        <authorList>
            <consortium name="The Broad Institute Genomics Platform"/>
            <consortium name="The Broad Institute Genome Sequencing Center for Infectious Disease"/>
            <person name="Wu L."/>
            <person name="Ma J."/>
        </authorList>
    </citation>
    <scope>NUCLEOTIDE SEQUENCE [LARGE SCALE GENOMIC DNA]</scope>
    <source>
        <strain evidence="3">JCM 19173</strain>
    </source>
</reference>
<evidence type="ECO:0000256" key="1">
    <source>
        <dbReference type="SAM" id="MobiDB-lite"/>
    </source>
</evidence>
<dbReference type="EMBL" id="BMPE01000002">
    <property type="protein sequence ID" value="GGK95498.1"/>
    <property type="molecule type" value="Genomic_DNA"/>
</dbReference>
<accession>A0ABQ2FIV0</accession>
<dbReference type="Proteomes" id="UP000604341">
    <property type="component" value="Unassembled WGS sequence"/>
</dbReference>
<gene>
    <name evidence="2" type="ORF">GCM10010844_12480</name>
</gene>
<feature type="compositionally biased region" description="Polar residues" evidence="1">
    <location>
        <begin position="1"/>
        <end position="10"/>
    </location>
</feature>
<protein>
    <submittedName>
        <fullName evidence="2">Uncharacterized protein</fullName>
    </submittedName>
</protein>